<reference evidence="9 10" key="1">
    <citation type="journal article" date="2016" name="Nat. Commun.">
        <title>Thousands of microbial genomes shed light on interconnected biogeochemical processes in an aquifer system.</title>
        <authorList>
            <person name="Anantharaman K."/>
            <person name="Brown C.T."/>
            <person name="Hug L.A."/>
            <person name="Sharon I."/>
            <person name="Castelle C.J."/>
            <person name="Probst A.J."/>
            <person name="Thomas B.C."/>
            <person name="Singh A."/>
            <person name="Wilkins M.J."/>
            <person name="Karaoz U."/>
            <person name="Brodie E.L."/>
            <person name="Williams K.H."/>
            <person name="Hubbard S.S."/>
            <person name="Banfield J.F."/>
        </authorList>
    </citation>
    <scope>NUCLEOTIDE SEQUENCE [LARGE SCALE GENOMIC DNA]</scope>
</reference>
<dbReference type="EMBL" id="MGFE01000016">
    <property type="protein sequence ID" value="OGL98764.1"/>
    <property type="molecule type" value="Genomic_DNA"/>
</dbReference>
<dbReference type="Gene3D" id="3.90.1300.10">
    <property type="entry name" value="Amidase signature (AS) domain"/>
    <property type="match status" value="1"/>
</dbReference>
<comment type="function">
    <text evidence="7">Allows the formation of correctly charged Gln-tRNA(Gln) through the transamidation of misacylated Glu-tRNA(Gln) in organisms which lack glutaminyl-tRNA synthetase. The reaction takes place in the presence of glutamine and ATP through an activated gamma-phospho-Glu-tRNA(Gln).</text>
</comment>
<dbReference type="GO" id="GO:0030956">
    <property type="term" value="C:glutamyl-tRNA(Gln) amidotransferase complex"/>
    <property type="evidence" value="ECO:0007669"/>
    <property type="project" value="InterPro"/>
</dbReference>
<evidence type="ECO:0000256" key="6">
    <source>
        <dbReference type="ARBA" id="ARBA00047407"/>
    </source>
</evidence>
<dbReference type="PANTHER" id="PTHR11895:SF151">
    <property type="entry name" value="GLUTAMYL-TRNA(GLN) AMIDOTRANSFERASE SUBUNIT A"/>
    <property type="match status" value="1"/>
</dbReference>
<evidence type="ECO:0000313" key="10">
    <source>
        <dbReference type="Proteomes" id="UP000176501"/>
    </source>
</evidence>
<feature type="active site" description="Charge relay system" evidence="7">
    <location>
        <position position="74"/>
    </location>
</feature>
<dbReference type="GO" id="GO:0005524">
    <property type="term" value="F:ATP binding"/>
    <property type="evidence" value="ECO:0007669"/>
    <property type="project" value="UniProtKB-KW"/>
</dbReference>
<accession>A0A1F7W9K1</accession>
<dbReference type="NCBIfam" id="TIGR00132">
    <property type="entry name" value="gatA"/>
    <property type="match status" value="1"/>
</dbReference>
<feature type="domain" description="Amidase" evidence="8">
    <location>
        <begin position="20"/>
        <end position="459"/>
    </location>
</feature>
<comment type="caution">
    <text evidence="9">The sequence shown here is derived from an EMBL/GenBank/DDBJ whole genome shotgun (WGS) entry which is preliminary data.</text>
</comment>
<evidence type="ECO:0000256" key="7">
    <source>
        <dbReference type="HAMAP-Rule" id="MF_00120"/>
    </source>
</evidence>
<dbReference type="InterPro" id="IPR036928">
    <property type="entry name" value="AS_sf"/>
</dbReference>
<dbReference type="PROSITE" id="PS00571">
    <property type="entry name" value="AMIDASES"/>
    <property type="match status" value="1"/>
</dbReference>
<dbReference type="GO" id="GO:0006412">
    <property type="term" value="P:translation"/>
    <property type="evidence" value="ECO:0007669"/>
    <property type="project" value="UniProtKB-UniRule"/>
</dbReference>
<proteinExistence type="inferred from homology"/>
<dbReference type="GO" id="GO:0050567">
    <property type="term" value="F:glutaminyl-tRNA synthase (glutamine-hydrolyzing) activity"/>
    <property type="evidence" value="ECO:0007669"/>
    <property type="project" value="UniProtKB-UniRule"/>
</dbReference>
<keyword evidence="2 7" id="KW-0436">Ligase</keyword>
<dbReference type="AlphaFoldDB" id="A0A1F7W9K1"/>
<dbReference type="EC" id="6.3.5.7" evidence="7"/>
<dbReference type="InterPro" id="IPR004412">
    <property type="entry name" value="GatA"/>
</dbReference>
<dbReference type="Proteomes" id="UP000176501">
    <property type="component" value="Unassembled WGS sequence"/>
</dbReference>
<dbReference type="SUPFAM" id="SSF75304">
    <property type="entry name" value="Amidase signature (AS) enzymes"/>
    <property type="match status" value="1"/>
</dbReference>
<sequence length="477" mass="51370">MDTAIEMARDVREGKRSSEEIVQECLDRIEGGNEKLNALLGTFDDALERARGIDERRTAGEDVGPLGGVPVILKDNMLVKGERCTAGSRILENYDAPYDATVTKRLRAAGAVLIGRSNCDEFAMGSSTENSHYGPTRNPWDTDRVPGGSSGGSAVAVAAGFAPLAFGSDTGGSIRQPASLCGVVGLKPTYGRVSRHGLVALASSLDQIGPFARTVEDAALALEVIQGDDPLDATTVAGADASIPELLERDVKGMRVGVPKEYFLEGMDEDVRRTVMDAIAVYEKAGANIVEISLPNAPYALASYYVVMPSEACSNLGRFDGIRFGYSSEGSTLLETYERSRGEGFGPEVRRRIMLGTFALSKGYADAFYRKALKARTLIKRDFDDAFKDVDVIATPTSPSVAWPIGEKFNDPLAMYLADIYTVSANMATIPGMSIPCGFVNELPVGLQLLGRTFDEYALFRAGAYYQSVTDWHTRTP</sequence>
<evidence type="ECO:0000256" key="3">
    <source>
        <dbReference type="ARBA" id="ARBA00022741"/>
    </source>
</evidence>
<dbReference type="GO" id="GO:0016740">
    <property type="term" value="F:transferase activity"/>
    <property type="evidence" value="ECO:0007669"/>
    <property type="project" value="UniProtKB-KW"/>
</dbReference>
<dbReference type="InterPro" id="IPR023631">
    <property type="entry name" value="Amidase_dom"/>
</dbReference>
<feature type="active site" description="Acyl-ester intermediate" evidence="7">
    <location>
        <position position="173"/>
    </location>
</feature>
<evidence type="ECO:0000256" key="2">
    <source>
        <dbReference type="ARBA" id="ARBA00022598"/>
    </source>
</evidence>
<dbReference type="PANTHER" id="PTHR11895">
    <property type="entry name" value="TRANSAMIDASE"/>
    <property type="match status" value="1"/>
</dbReference>
<dbReference type="InterPro" id="IPR000120">
    <property type="entry name" value="Amidase"/>
</dbReference>
<comment type="similarity">
    <text evidence="1 7">Belongs to the amidase family. GatA subfamily.</text>
</comment>
<keyword evidence="3 7" id="KW-0547">Nucleotide-binding</keyword>
<name>A0A1F7W9K1_9BACT</name>
<evidence type="ECO:0000256" key="4">
    <source>
        <dbReference type="ARBA" id="ARBA00022840"/>
    </source>
</evidence>
<dbReference type="InterPro" id="IPR020556">
    <property type="entry name" value="Amidase_CS"/>
</dbReference>
<evidence type="ECO:0000256" key="5">
    <source>
        <dbReference type="ARBA" id="ARBA00022917"/>
    </source>
</evidence>
<gene>
    <name evidence="7 9" type="primary">gatA</name>
    <name evidence="9" type="ORF">A2304_01125</name>
</gene>
<evidence type="ECO:0000313" key="9">
    <source>
        <dbReference type="EMBL" id="OGL98764.1"/>
    </source>
</evidence>
<evidence type="ECO:0000259" key="8">
    <source>
        <dbReference type="Pfam" id="PF01425"/>
    </source>
</evidence>
<protein>
    <recommendedName>
        <fullName evidence="7">Glutamyl-tRNA(Gln) amidotransferase subunit A</fullName>
        <shortName evidence="7">Glu-ADT subunit A</shortName>
        <ecNumber evidence="7">6.3.5.7</ecNumber>
    </recommendedName>
</protein>
<feature type="active site" description="Charge relay system" evidence="7">
    <location>
        <position position="149"/>
    </location>
</feature>
<organism evidence="9 10">
    <name type="scientific">Candidatus Uhrbacteria bacterium RIFOXYB2_FULL_57_15</name>
    <dbReference type="NCBI Taxonomy" id="1802422"/>
    <lineage>
        <taxon>Bacteria</taxon>
        <taxon>Candidatus Uhriibacteriota</taxon>
    </lineage>
</organism>
<keyword evidence="5 7" id="KW-0648">Protein biosynthesis</keyword>
<dbReference type="HAMAP" id="MF_00120">
    <property type="entry name" value="GatA"/>
    <property type="match status" value="1"/>
</dbReference>
<keyword evidence="9" id="KW-0808">Transferase</keyword>
<dbReference type="Pfam" id="PF01425">
    <property type="entry name" value="Amidase"/>
    <property type="match status" value="1"/>
</dbReference>
<keyword evidence="4 7" id="KW-0067">ATP-binding</keyword>
<comment type="catalytic activity">
    <reaction evidence="6 7">
        <text>L-glutamyl-tRNA(Gln) + L-glutamine + ATP + H2O = L-glutaminyl-tRNA(Gln) + L-glutamate + ADP + phosphate + H(+)</text>
        <dbReference type="Rhea" id="RHEA:17521"/>
        <dbReference type="Rhea" id="RHEA-COMP:9681"/>
        <dbReference type="Rhea" id="RHEA-COMP:9684"/>
        <dbReference type="ChEBI" id="CHEBI:15377"/>
        <dbReference type="ChEBI" id="CHEBI:15378"/>
        <dbReference type="ChEBI" id="CHEBI:29985"/>
        <dbReference type="ChEBI" id="CHEBI:30616"/>
        <dbReference type="ChEBI" id="CHEBI:43474"/>
        <dbReference type="ChEBI" id="CHEBI:58359"/>
        <dbReference type="ChEBI" id="CHEBI:78520"/>
        <dbReference type="ChEBI" id="CHEBI:78521"/>
        <dbReference type="ChEBI" id="CHEBI:456216"/>
        <dbReference type="EC" id="6.3.5.7"/>
    </reaction>
</comment>
<evidence type="ECO:0000256" key="1">
    <source>
        <dbReference type="ARBA" id="ARBA00008069"/>
    </source>
</evidence>
<comment type="subunit">
    <text evidence="7">Heterotrimer of A, B and C subunits.</text>
</comment>